<proteinExistence type="predicted"/>
<evidence type="ECO:0000313" key="1">
    <source>
        <dbReference type="EMBL" id="MDQ0546769.1"/>
    </source>
</evidence>
<gene>
    <name evidence="1" type="ORF">QO001_005721</name>
</gene>
<comment type="caution">
    <text evidence="1">The sequence shown here is derived from an EMBL/GenBank/DDBJ whole genome shotgun (WGS) entry which is preliminary data.</text>
</comment>
<dbReference type="Proteomes" id="UP001223420">
    <property type="component" value="Unassembled WGS sequence"/>
</dbReference>
<name>A0AAJ1TXZ1_9HYPH</name>
<accession>A0AAJ1TXZ1</accession>
<reference evidence="1" key="1">
    <citation type="submission" date="2023-07" db="EMBL/GenBank/DDBJ databases">
        <title>Genomic Encyclopedia of Type Strains, Phase IV (KMG-IV): sequencing the most valuable type-strain genomes for metagenomic binning, comparative biology and taxonomic classification.</title>
        <authorList>
            <person name="Goeker M."/>
        </authorList>
    </citation>
    <scope>NUCLEOTIDE SEQUENCE</scope>
    <source>
        <strain evidence="1">DSM 19569</strain>
    </source>
</reference>
<organism evidence="1 2">
    <name type="scientific">Methylobacterium brachiatum</name>
    <dbReference type="NCBI Taxonomy" id="269660"/>
    <lineage>
        <taxon>Bacteria</taxon>
        <taxon>Pseudomonadati</taxon>
        <taxon>Pseudomonadota</taxon>
        <taxon>Alphaproteobacteria</taxon>
        <taxon>Hyphomicrobiales</taxon>
        <taxon>Methylobacteriaceae</taxon>
        <taxon>Methylobacterium</taxon>
    </lineage>
</organism>
<protein>
    <submittedName>
        <fullName evidence="1">Uncharacterized protein</fullName>
    </submittedName>
</protein>
<dbReference type="AlphaFoldDB" id="A0AAJ1TXZ1"/>
<evidence type="ECO:0000313" key="2">
    <source>
        <dbReference type="Proteomes" id="UP001223420"/>
    </source>
</evidence>
<dbReference type="EMBL" id="JAUSWL010000017">
    <property type="protein sequence ID" value="MDQ0546769.1"/>
    <property type="molecule type" value="Genomic_DNA"/>
</dbReference>
<sequence>MRRTADAWMEQERKIIVAGAQGVTGAITATDFLPTFID</sequence>